<evidence type="ECO:0000313" key="3">
    <source>
        <dbReference type="Proteomes" id="UP000078200"/>
    </source>
</evidence>
<organism evidence="2 3">
    <name type="scientific">Glossina austeni</name>
    <name type="common">Savannah tsetse fly</name>
    <dbReference type="NCBI Taxonomy" id="7395"/>
    <lineage>
        <taxon>Eukaryota</taxon>
        <taxon>Metazoa</taxon>
        <taxon>Ecdysozoa</taxon>
        <taxon>Arthropoda</taxon>
        <taxon>Hexapoda</taxon>
        <taxon>Insecta</taxon>
        <taxon>Pterygota</taxon>
        <taxon>Neoptera</taxon>
        <taxon>Endopterygota</taxon>
        <taxon>Diptera</taxon>
        <taxon>Brachycera</taxon>
        <taxon>Muscomorpha</taxon>
        <taxon>Hippoboscoidea</taxon>
        <taxon>Glossinidae</taxon>
        <taxon>Glossina</taxon>
    </lineage>
</organism>
<feature type="region of interest" description="Disordered" evidence="1">
    <location>
        <begin position="479"/>
        <end position="504"/>
    </location>
</feature>
<feature type="compositionally biased region" description="Polar residues" evidence="1">
    <location>
        <begin position="182"/>
        <end position="191"/>
    </location>
</feature>
<dbReference type="VEuPathDB" id="VectorBase:GAUT007377"/>
<dbReference type="Proteomes" id="UP000078200">
    <property type="component" value="Unassembled WGS sequence"/>
</dbReference>
<feature type="compositionally biased region" description="Low complexity" evidence="1">
    <location>
        <begin position="165"/>
        <end position="181"/>
    </location>
</feature>
<name>A0A1A9UK35_GLOAU</name>
<sequence length="570" mass="61104">MASLSSYENVSNIKHTISTSAGSRCDDPSCFASKLNSPLPKRRSAQFFSAPAVVEKPVLVKGLTSAFQVHGSSAKFADLKNPNDDDSAKTIYRVVPNTHVHVVNYVVVDTGEEDLSKISNADPSTMQKLVAIQRDSAAEILNKLMNAPKVPRSLPSTNLSIGSTVSVSTMPTTSHSSTSTTQNPVSSSISPMQNALNSSTLLLQNTLKPSTTLPMQSSLISSNLPMRGSLNPSTLPMQSTLNSSGLPMQNILNPSTLPMQNTLNAATLSMQTLLNSSTLPMQTHLISSTMPMQNSQNVSTLPMQNSLSSSAFSMQNHCSNSPVLTTPCNKNFQNPPNYPLAPVSSSMSTLNNNSTSISLPLRMHPNLKITAVASAENMPSLASITTPSMITPAIPSSIVSSNIIPSTLPGLLNASPMPPPNGTPPATMTMPLPVQPQSKLTTAVTADAPSKPVFDKMQAELQELRRTVALLAEAQANSQLQQQTAVQRSTKKSRTNTTNNVASSSKSSNLKYLIKLTNWNAEYGILEEFTPSNTSRSTLFLVEVMPLMSQIVRHIGDDSHFKVLRHLPDR</sequence>
<protein>
    <submittedName>
        <fullName evidence="2">Uncharacterized protein</fullName>
    </submittedName>
</protein>
<reference evidence="2" key="1">
    <citation type="submission" date="2020-05" db="UniProtKB">
        <authorList>
            <consortium name="EnsemblMetazoa"/>
        </authorList>
    </citation>
    <scope>IDENTIFICATION</scope>
    <source>
        <strain evidence="2">TTRI</strain>
    </source>
</reference>
<evidence type="ECO:0000313" key="2">
    <source>
        <dbReference type="EnsemblMetazoa" id="GAUT007377-PA"/>
    </source>
</evidence>
<keyword evidence="3" id="KW-1185">Reference proteome</keyword>
<evidence type="ECO:0000256" key="1">
    <source>
        <dbReference type="SAM" id="MobiDB-lite"/>
    </source>
</evidence>
<proteinExistence type="predicted"/>
<dbReference type="EnsemblMetazoa" id="GAUT007377-RA">
    <property type="protein sequence ID" value="GAUT007377-PA"/>
    <property type="gene ID" value="GAUT007377"/>
</dbReference>
<accession>A0A1A9UK35</accession>
<dbReference type="STRING" id="7395.A0A1A9UK35"/>
<feature type="region of interest" description="Disordered" evidence="1">
    <location>
        <begin position="165"/>
        <end position="191"/>
    </location>
</feature>
<dbReference type="AlphaFoldDB" id="A0A1A9UK35"/>